<evidence type="ECO:0000313" key="4">
    <source>
        <dbReference type="EMBL" id="KJE28919.1"/>
    </source>
</evidence>
<organism evidence="4 5">
    <name type="scientific">Geobacillus kaustophilus</name>
    <dbReference type="NCBI Taxonomy" id="1462"/>
    <lineage>
        <taxon>Bacteria</taxon>
        <taxon>Bacillati</taxon>
        <taxon>Bacillota</taxon>
        <taxon>Bacilli</taxon>
        <taxon>Bacillales</taxon>
        <taxon>Anoxybacillaceae</taxon>
        <taxon>Geobacillus</taxon>
        <taxon>Geobacillus thermoleovorans group</taxon>
    </lineage>
</organism>
<name>A0A0D8BY54_GEOKU</name>
<dbReference type="SUPFAM" id="SSF158499">
    <property type="entry name" value="DnaD domain-like"/>
    <property type="match status" value="1"/>
</dbReference>
<dbReference type="RefSeq" id="WP_044731041.1">
    <property type="nucleotide sequence ID" value="NZ_JYBP01000003.1"/>
</dbReference>
<evidence type="ECO:0000259" key="2">
    <source>
        <dbReference type="Pfam" id="PF07261"/>
    </source>
</evidence>
<dbReference type="Proteomes" id="UP000032522">
    <property type="component" value="Unassembled WGS sequence"/>
</dbReference>
<accession>A0A0D8BY54</accession>
<evidence type="ECO:0000313" key="5">
    <source>
        <dbReference type="Proteomes" id="UP000032522"/>
    </source>
</evidence>
<comment type="similarity">
    <text evidence="1">Belongs to the DnaB/DnaD family.</text>
</comment>
<dbReference type="PANTHER" id="PTHR37293">
    <property type="entry name" value="PHAGE REPLICATION PROTEIN-RELATED"/>
    <property type="match status" value="1"/>
</dbReference>
<dbReference type="InterPro" id="IPR034829">
    <property type="entry name" value="DnaD-like_sf"/>
</dbReference>
<dbReference type="Pfam" id="PF07261">
    <property type="entry name" value="DnaB_2"/>
    <property type="match status" value="1"/>
</dbReference>
<evidence type="ECO:0000259" key="3">
    <source>
        <dbReference type="Pfam" id="PF21984"/>
    </source>
</evidence>
<dbReference type="InterPro" id="IPR053843">
    <property type="entry name" value="DnaD_N"/>
</dbReference>
<comment type="caution">
    <text evidence="4">The sequence shown here is derived from an EMBL/GenBank/DDBJ whole genome shotgun (WGS) entry which is preliminary data.</text>
</comment>
<dbReference type="Gene3D" id="1.10.10.630">
    <property type="entry name" value="DnaD domain-like"/>
    <property type="match status" value="1"/>
</dbReference>
<dbReference type="InterPro" id="IPR006343">
    <property type="entry name" value="DnaB/C_C"/>
</dbReference>
<dbReference type="EMBL" id="JYBP01000003">
    <property type="protein sequence ID" value="KJE28919.1"/>
    <property type="molecule type" value="Genomic_DNA"/>
</dbReference>
<dbReference type="Pfam" id="PF21984">
    <property type="entry name" value="DnaD_N"/>
    <property type="match status" value="1"/>
</dbReference>
<feature type="domain" description="DnaB/C C-terminal" evidence="2">
    <location>
        <begin position="131"/>
        <end position="202"/>
    </location>
</feature>
<evidence type="ECO:0000256" key="1">
    <source>
        <dbReference type="ARBA" id="ARBA00093462"/>
    </source>
</evidence>
<sequence length="235" mass="27275">MEKKKVAEWLAQGSVAVPKLLLVHYKQLGLDEGEFVLLLHMQSFFEEGVLFPTPAELAERMTVSAAECMEMVRRLLQKGMIAIEEHTDEQGIRNEKYTLEPLWEKLVHHLYTQAAQQGELGRQEEEESLYTVFEQEFGRPLSPFECETLAMWIDQDGHEPAIIKAALREAVLSGKLNFRYIDRILFEWKKNGIRTIEQAHDYGKKFRKPKLSTRSAKQTAGEFKQTIPFFNWLDS</sequence>
<dbReference type="OrthoDB" id="9770238at2"/>
<dbReference type="SUPFAM" id="SSF46785">
    <property type="entry name" value="Winged helix' DNA-binding domain"/>
    <property type="match status" value="1"/>
</dbReference>
<dbReference type="AlphaFoldDB" id="A0A0D8BY54"/>
<dbReference type="Gene3D" id="1.10.10.10">
    <property type="entry name" value="Winged helix-like DNA-binding domain superfamily/Winged helix DNA-binding domain"/>
    <property type="match status" value="1"/>
</dbReference>
<proteinExistence type="inferred from homology"/>
<dbReference type="PATRIC" id="fig|1462.6.peg.986"/>
<dbReference type="NCBIfam" id="TIGR01446">
    <property type="entry name" value="DnaD_dom"/>
    <property type="match status" value="1"/>
</dbReference>
<feature type="domain" description="DnaD N-terminal" evidence="3">
    <location>
        <begin position="17"/>
        <end position="116"/>
    </location>
</feature>
<protein>
    <submittedName>
        <fullName evidence="4">DnaD domain protein</fullName>
    </submittedName>
</protein>
<dbReference type="PANTHER" id="PTHR37293:SF6">
    <property type="entry name" value="DNA REPLICATION PROTEIN DNAD"/>
    <property type="match status" value="1"/>
</dbReference>
<gene>
    <name evidence="4" type="ORF">LG52_827</name>
</gene>
<dbReference type="InterPro" id="IPR053162">
    <property type="entry name" value="DnaD"/>
</dbReference>
<dbReference type="InterPro" id="IPR036388">
    <property type="entry name" value="WH-like_DNA-bd_sf"/>
</dbReference>
<dbReference type="InterPro" id="IPR036390">
    <property type="entry name" value="WH_DNA-bd_sf"/>
</dbReference>
<reference evidence="4 5" key="1">
    <citation type="submission" date="2015-01" db="EMBL/GenBank/DDBJ databases">
        <authorList>
            <person name="Filippidou S."/>
            <person name="Jeanneret N."/>
            <person name="Russel-Delif L."/>
            <person name="Junier T."/>
            <person name="Wunderlin T."/>
            <person name="Molina V."/>
            <person name="Johnson S.L."/>
            <person name="Davenport K.W."/>
            <person name="Chain P.S."/>
            <person name="Dorador C."/>
            <person name="Junier P."/>
        </authorList>
    </citation>
    <scope>NUCLEOTIDE SEQUENCE [LARGE SCALE GENOMIC DNA]</scope>
    <source>
        <strain evidence="4 5">Et7/4</strain>
    </source>
</reference>